<dbReference type="CDD" id="cd04670">
    <property type="entry name" value="NUDIX_ASFGF2_Nudt6"/>
    <property type="match status" value="1"/>
</dbReference>
<keyword evidence="2" id="KW-0378">Hydrolase</keyword>
<evidence type="ECO:0000256" key="3">
    <source>
        <dbReference type="SAM" id="SignalP"/>
    </source>
</evidence>
<dbReference type="Pfam" id="PF18290">
    <property type="entry name" value="Nudix_hydro"/>
    <property type="match status" value="1"/>
</dbReference>
<dbReference type="InterPro" id="IPR003293">
    <property type="entry name" value="Nudix_hydrolase6-like"/>
</dbReference>
<organism evidence="5">
    <name type="scientific">Heterosigma akashiwo</name>
    <name type="common">Chromophytic alga</name>
    <name type="synonym">Heterosigma carterae</name>
    <dbReference type="NCBI Taxonomy" id="2829"/>
    <lineage>
        <taxon>Eukaryota</taxon>
        <taxon>Sar</taxon>
        <taxon>Stramenopiles</taxon>
        <taxon>Ochrophyta</taxon>
        <taxon>Raphidophyceae</taxon>
        <taxon>Chattonellales</taxon>
        <taxon>Chattonellaceae</taxon>
        <taxon>Heterosigma</taxon>
    </lineage>
</organism>
<gene>
    <name evidence="5" type="ORF">HAKA00212_LOCUS3203</name>
</gene>
<accession>A0A7S3UVJ4</accession>
<protein>
    <recommendedName>
        <fullName evidence="4">Nudix hydrolase domain-containing protein</fullName>
    </recommendedName>
</protein>
<dbReference type="PRINTS" id="PR01356">
    <property type="entry name" value="GFGPROTEIN"/>
</dbReference>
<keyword evidence="3" id="KW-0732">Signal</keyword>
<proteinExistence type="inferred from homology"/>
<dbReference type="PANTHER" id="PTHR13994:SF13">
    <property type="entry name" value="FI03680P"/>
    <property type="match status" value="1"/>
</dbReference>
<feature type="chain" id="PRO_5030940542" description="Nudix hydrolase domain-containing protein" evidence="3">
    <location>
        <begin position="21"/>
        <end position="370"/>
    </location>
</feature>
<dbReference type="GO" id="GO:0051287">
    <property type="term" value="F:NAD binding"/>
    <property type="evidence" value="ECO:0007669"/>
    <property type="project" value="TreeGrafter"/>
</dbReference>
<evidence type="ECO:0000256" key="1">
    <source>
        <dbReference type="ARBA" id="ARBA00005582"/>
    </source>
</evidence>
<dbReference type="InterPro" id="IPR020084">
    <property type="entry name" value="NUDIX_hydrolase_CS"/>
</dbReference>
<dbReference type="FunFam" id="3.90.79.10:FF:000015">
    <property type="entry name" value="Nudix hydrolase 8"/>
    <property type="match status" value="1"/>
</dbReference>
<evidence type="ECO:0000259" key="4">
    <source>
        <dbReference type="PROSITE" id="PS51462"/>
    </source>
</evidence>
<dbReference type="GO" id="GO:0035529">
    <property type="term" value="F:NADH pyrophosphatase activity"/>
    <property type="evidence" value="ECO:0007669"/>
    <property type="project" value="TreeGrafter"/>
</dbReference>
<dbReference type="InterPro" id="IPR000086">
    <property type="entry name" value="NUDIX_hydrolase_dom"/>
</dbReference>
<dbReference type="PANTHER" id="PTHR13994">
    <property type="entry name" value="NUDIX HYDROLASE RELATED"/>
    <property type="match status" value="1"/>
</dbReference>
<evidence type="ECO:0000313" key="5">
    <source>
        <dbReference type="EMBL" id="CAE0624536.1"/>
    </source>
</evidence>
<evidence type="ECO:0000256" key="2">
    <source>
        <dbReference type="ARBA" id="ARBA00022801"/>
    </source>
</evidence>
<dbReference type="InterPro" id="IPR040618">
    <property type="entry name" value="Pre-Nudix"/>
</dbReference>
<dbReference type="PROSITE" id="PS51462">
    <property type="entry name" value="NUDIX"/>
    <property type="match status" value="1"/>
</dbReference>
<dbReference type="Gene3D" id="3.40.630.30">
    <property type="match status" value="1"/>
</dbReference>
<feature type="domain" description="Nudix hydrolase" evidence="4">
    <location>
        <begin position="200"/>
        <end position="332"/>
    </location>
</feature>
<dbReference type="AlphaFoldDB" id="A0A7S3UVJ4"/>
<dbReference type="Gene3D" id="3.90.79.10">
    <property type="entry name" value="Nucleoside Triphosphate Pyrophosphohydrolase"/>
    <property type="match status" value="1"/>
</dbReference>
<dbReference type="EMBL" id="HBIU01008085">
    <property type="protein sequence ID" value="CAE0624536.1"/>
    <property type="molecule type" value="Transcribed_RNA"/>
</dbReference>
<dbReference type="SUPFAM" id="SSF55811">
    <property type="entry name" value="Nudix"/>
    <property type="match status" value="1"/>
</dbReference>
<dbReference type="InterPro" id="IPR015797">
    <property type="entry name" value="NUDIX_hydrolase-like_dom_sf"/>
</dbReference>
<dbReference type="Pfam" id="PF00293">
    <property type="entry name" value="NUDIX"/>
    <property type="match status" value="1"/>
</dbReference>
<comment type="similarity">
    <text evidence="1">Belongs to the Nudix hydrolase family.</text>
</comment>
<dbReference type="PROSITE" id="PS00893">
    <property type="entry name" value="NUDIX_BOX"/>
    <property type="match status" value="1"/>
</dbReference>
<name>A0A7S3UVJ4_HETAK</name>
<dbReference type="GO" id="GO:0047631">
    <property type="term" value="F:ADP-ribose diphosphatase activity"/>
    <property type="evidence" value="ECO:0007669"/>
    <property type="project" value="TreeGrafter"/>
</dbReference>
<reference evidence="5" key="1">
    <citation type="submission" date="2021-01" db="EMBL/GenBank/DDBJ databases">
        <authorList>
            <person name="Corre E."/>
            <person name="Pelletier E."/>
            <person name="Niang G."/>
            <person name="Scheremetjew M."/>
            <person name="Finn R."/>
            <person name="Kale V."/>
            <person name="Holt S."/>
            <person name="Cochrane G."/>
            <person name="Meng A."/>
            <person name="Brown T."/>
            <person name="Cohen L."/>
        </authorList>
    </citation>
    <scope>NUCLEOTIDE SEQUENCE</scope>
    <source>
        <strain evidence="5">CCMP3107</strain>
    </source>
</reference>
<feature type="signal peptide" evidence="3">
    <location>
        <begin position="1"/>
        <end position="20"/>
    </location>
</feature>
<sequence>MRLITEFLLVAMLCSLKSKAFPTLQSLRNQKNLPRAALFSSKVLSFSPQQRIQRSTKLVTRHPAAFQRNNPAFFRLTMSKQNGIQELSAAAKEEARAAYNEQMEKHVVPHRIDTYNGVIIDPAGLSEAPNEFKNNLEASLEEWIADSRKGVWLKIPLSRSVLVPVAAGLGFEFHHAERDYVMMTRWLPTDLPNTLPESATHQIGVGAFVMNDNNEILAVKEHSGPAAVFDIWKVPTGLIHRGEHLGEAAVREVAEETGVRAAFDRVLTFRHAHGFSFGVSDLFFVVKMHPETFELSAQESEIRDLRWMPIQEYIAQDHYKASPLHSMINEILIGSIEGKYQGIEGSALESAIRPGDSRAPKINMLYHCNL</sequence>